<dbReference type="Gene3D" id="1.10.132.130">
    <property type="match status" value="1"/>
</dbReference>
<evidence type="ECO:0000256" key="8">
    <source>
        <dbReference type="PIRSR" id="PIRSR019663-1"/>
    </source>
</evidence>
<evidence type="ECO:0000313" key="11">
    <source>
        <dbReference type="EMBL" id="BAF51711.1"/>
    </source>
</evidence>
<keyword evidence="6" id="KW-0378">Hydrolase</keyword>
<dbReference type="Pfam" id="PF01650">
    <property type="entry name" value="Peptidase_C13"/>
    <property type="match status" value="1"/>
</dbReference>
<dbReference type="FunFam" id="1.10.132.130:FF:000001">
    <property type="entry name" value="Vacuolar-processing enzyme beta-isozyme"/>
    <property type="match status" value="1"/>
</dbReference>
<keyword evidence="7" id="KW-0788">Thiol protease</keyword>
<dbReference type="InterPro" id="IPR046427">
    <property type="entry name" value="Legumain_prodom_sf"/>
</dbReference>
<evidence type="ECO:0000256" key="7">
    <source>
        <dbReference type="ARBA" id="ARBA00022807"/>
    </source>
</evidence>
<name>A4PF00_HAELO</name>
<accession>A4PF00</accession>
<dbReference type="CDD" id="cd21115">
    <property type="entry name" value="legumain_C"/>
    <property type="match status" value="1"/>
</dbReference>
<dbReference type="Pfam" id="PF20985">
    <property type="entry name" value="Legum_prodom"/>
    <property type="match status" value="1"/>
</dbReference>
<dbReference type="GO" id="GO:0005773">
    <property type="term" value="C:vacuole"/>
    <property type="evidence" value="ECO:0007669"/>
    <property type="project" value="GOC"/>
</dbReference>
<comment type="catalytic activity">
    <reaction evidence="1">
        <text>Hydrolysis of proteins and small molecule substrates at -Asn-|-Xaa- bonds.</text>
        <dbReference type="EC" id="3.4.22.34"/>
    </reaction>
</comment>
<evidence type="ECO:0000256" key="1">
    <source>
        <dbReference type="ARBA" id="ARBA00000810"/>
    </source>
</evidence>
<dbReference type="BRENDA" id="3.4.22.34">
    <property type="organism ID" value="8317"/>
</dbReference>
<organism evidence="11">
    <name type="scientific">Haemaphysalis longicornis</name>
    <name type="common">Bush tick</name>
    <dbReference type="NCBI Taxonomy" id="44386"/>
    <lineage>
        <taxon>Eukaryota</taxon>
        <taxon>Metazoa</taxon>
        <taxon>Ecdysozoa</taxon>
        <taxon>Arthropoda</taxon>
        <taxon>Chelicerata</taxon>
        <taxon>Arachnida</taxon>
        <taxon>Acari</taxon>
        <taxon>Parasitiformes</taxon>
        <taxon>Ixodida</taxon>
        <taxon>Ixodoidea</taxon>
        <taxon>Ixodidae</taxon>
        <taxon>Haemaphysalinae</taxon>
        <taxon>Haemaphysalis</taxon>
    </lineage>
</organism>
<evidence type="ECO:0000256" key="6">
    <source>
        <dbReference type="ARBA" id="ARBA00022801"/>
    </source>
</evidence>
<evidence type="ECO:0000259" key="10">
    <source>
        <dbReference type="Pfam" id="PF20985"/>
    </source>
</evidence>
<evidence type="ECO:0000256" key="2">
    <source>
        <dbReference type="ARBA" id="ARBA00009941"/>
    </source>
</evidence>
<evidence type="ECO:0000256" key="3">
    <source>
        <dbReference type="ARBA" id="ARBA00012628"/>
    </source>
</evidence>
<evidence type="ECO:0000256" key="5">
    <source>
        <dbReference type="ARBA" id="ARBA00022729"/>
    </source>
</evidence>
<dbReference type="PANTHER" id="PTHR12000:SF42">
    <property type="entry name" value="LEGUMAIN"/>
    <property type="match status" value="1"/>
</dbReference>
<keyword evidence="4" id="KW-0645">Protease</keyword>
<dbReference type="PANTHER" id="PTHR12000">
    <property type="entry name" value="HEMOGLOBINASE FAMILY MEMBER"/>
    <property type="match status" value="1"/>
</dbReference>
<dbReference type="VEuPathDB" id="VectorBase:HLOH_064638"/>
<dbReference type="GO" id="GO:0004197">
    <property type="term" value="F:cysteine-type endopeptidase activity"/>
    <property type="evidence" value="ECO:0007669"/>
    <property type="project" value="UniProtKB-EC"/>
</dbReference>
<gene>
    <name evidence="11" type="primary">HlLgm</name>
</gene>
<dbReference type="FunFam" id="3.40.50.1460:FF:000006">
    <property type="entry name" value="Legumain"/>
    <property type="match status" value="1"/>
</dbReference>
<dbReference type="GO" id="GO:0006624">
    <property type="term" value="P:vacuolar protein processing"/>
    <property type="evidence" value="ECO:0007669"/>
    <property type="project" value="TreeGrafter"/>
</dbReference>
<dbReference type="InterPro" id="IPR048501">
    <property type="entry name" value="Legum_prodom"/>
</dbReference>
<dbReference type="PIRSF" id="PIRSF019663">
    <property type="entry name" value="Legumain"/>
    <property type="match status" value="1"/>
</dbReference>
<dbReference type="Gene3D" id="3.40.50.1460">
    <property type="match status" value="1"/>
</dbReference>
<comment type="similarity">
    <text evidence="2">Belongs to the peptidase C13 family.</text>
</comment>
<reference evidence="11" key="2">
    <citation type="journal article" date="2007" name="Insect Biochem. Mol. Biol.">
        <title>Characterization of asparaginyl endopeptidase, legumain induced by blood feeding in the ixodid tick Haemaphysalis longicornis.</title>
        <authorList>
            <person name="Alim M.A."/>
            <person name="Tsuji N."/>
            <person name="Miyoshi T."/>
            <person name="Islam M.K."/>
            <person name="Huang X."/>
            <person name="Motobu M."/>
            <person name="Fujisaki K."/>
        </authorList>
    </citation>
    <scope>NUCLEOTIDE SEQUENCE</scope>
</reference>
<evidence type="ECO:0000256" key="4">
    <source>
        <dbReference type="ARBA" id="ARBA00022670"/>
    </source>
</evidence>
<feature type="chain" id="PRO_5002672311" description="legumain" evidence="9">
    <location>
        <begin position="23"/>
        <end position="442"/>
    </location>
</feature>
<evidence type="ECO:0000256" key="9">
    <source>
        <dbReference type="SAM" id="SignalP"/>
    </source>
</evidence>
<proteinExistence type="evidence at transcript level"/>
<feature type="domain" description="Legumain prodomain" evidence="10">
    <location>
        <begin position="339"/>
        <end position="433"/>
    </location>
</feature>
<protein>
    <recommendedName>
        <fullName evidence="3">legumain</fullName>
        <ecNumber evidence="3">3.4.22.34</ecNumber>
    </recommendedName>
</protein>
<dbReference type="InterPro" id="IPR001096">
    <property type="entry name" value="Peptidase_C13"/>
</dbReference>
<keyword evidence="5 9" id="KW-0732">Signal</keyword>
<feature type="active site" evidence="8">
    <location>
        <position position="155"/>
    </location>
</feature>
<dbReference type="EC" id="3.4.22.34" evidence="3"/>
<dbReference type="InterPro" id="IPR043577">
    <property type="entry name" value="AE"/>
</dbReference>
<dbReference type="OrthoDB" id="9995590at2759"/>
<dbReference type="PIRSF" id="PIRSF500139">
    <property type="entry name" value="AE"/>
    <property type="match status" value="1"/>
</dbReference>
<feature type="active site" description="Nucleophile" evidence="8">
    <location>
        <position position="196"/>
    </location>
</feature>
<dbReference type="EMBL" id="AB279705">
    <property type="protein sequence ID" value="BAF51711.1"/>
    <property type="molecule type" value="mRNA"/>
</dbReference>
<sequence length="442" mass="48836">MSARESMITAALLLVGLAAASAAGKSAVASNGQDDEPKLWALLVAGSNGYFNYRHQADICHAYHVLRNHGIPDEQIVVMMYDDIANNPQNPTPGVIINHPNGSNVYPGVPKDYTGKLVTPKNFLSILQGKKVNGGSGKVIASGPNDHVFVNFADHGAPGLIAFPDEELHAKPFVNVIKKMHKQKKFAKMVIYIEACESGSMFDGLLPENVNVYATTAANPDESSYACYMDDYRQTYLGDVYSVKWMEDSDREDLRKETLIDQFKLVKKETTTSHVMEYGDMSLGKLPVGEFQGEKGAQPIVVPEAPLDAVSSRDVPIAILQHKLRKASSPAAKLSIRRKLQLALRKRSFLDNKVAEIASIISENNEESTKALLSEKRPLRDFDCYERAVRHFSENCFNLSKNPYALGRLRVLVNMCEVEYDINDITDAMDLACTHKTVVGIV</sequence>
<dbReference type="GO" id="GO:0051603">
    <property type="term" value="P:proteolysis involved in protein catabolic process"/>
    <property type="evidence" value="ECO:0007669"/>
    <property type="project" value="InterPro"/>
</dbReference>
<reference evidence="11" key="1">
    <citation type="submission" date="2006-10" db="EMBL/GenBank/DDBJ databases">
        <authorList>
            <person name="Alim A."/>
            <person name="Miyoshi T."/>
            <person name="Tsuji N."/>
            <person name="Fujisaki K."/>
        </authorList>
    </citation>
    <scope>NUCLEOTIDE SEQUENCE</scope>
</reference>
<dbReference type="PRINTS" id="PR00776">
    <property type="entry name" value="HEMOGLOBNASE"/>
</dbReference>
<feature type="signal peptide" evidence="9">
    <location>
        <begin position="1"/>
        <end position="22"/>
    </location>
</feature>
<dbReference type="AlphaFoldDB" id="A4PF00"/>